<name>A0ABM0X567_CAMSA</name>
<accession>A0ABM0X567</accession>
<dbReference type="InterPro" id="IPR025476">
    <property type="entry name" value="Helitron_helicase-like"/>
</dbReference>
<evidence type="ECO:0000259" key="2">
    <source>
        <dbReference type="Pfam" id="PF14214"/>
    </source>
</evidence>
<feature type="compositionally biased region" description="Polar residues" evidence="1">
    <location>
        <begin position="7"/>
        <end position="22"/>
    </location>
</feature>
<reference evidence="4" key="2">
    <citation type="submission" date="2025-08" db="UniProtKB">
        <authorList>
            <consortium name="RefSeq"/>
        </authorList>
    </citation>
    <scope>IDENTIFICATION</scope>
    <source>
        <tissue evidence="4">Leaf</tissue>
    </source>
</reference>
<evidence type="ECO:0000313" key="4">
    <source>
        <dbReference type="RefSeq" id="XP_010480868.1"/>
    </source>
</evidence>
<proteinExistence type="predicted"/>
<dbReference type="PANTHER" id="PTHR45786">
    <property type="entry name" value="DNA BINDING PROTEIN-LIKE"/>
    <property type="match status" value="1"/>
</dbReference>
<dbReference type="Pfam" id="PF14214">
    <property type="entry name" value="Helitron_like_N"/>
    <property type="match status" value="1"/>
</dbReference>
<feature type="region of interest" description="Disordered" evidence="1">
    <location>
        <begin position="1"/>
        <end position="42"/>
    </location>
</feature>
<feature type="region of interest" description="Disordered" evidence="1">
    <location>
        <begin position="56"/>
        <end position="99"/>
    </location>
</feature>
<organism evidence="3 4">
    <name type="scientific">Camelina sativa</name>
    <name type="common">False flax</name>
    <name type="synonym">Myagrum sativum</name>
    <dbReference type="NCBI Taxonomy" id="90675"/>
    <lineage>
        <taxon>Eukaryota</taxon>
        <taxon>Viridiplantae</taxon>
        <taxon>Streptophyta</taxon>
        <taxon>Embryophyta</taxon>
        <taxon>Tracheophyta</taxon>
        <taxon>Spermatophyta</taxon>
        <taxon>Magnoliopsida</taxon>
        <taxon>eudicotyledons</taxon>
        <taxon>Gunneridae</taxon>
        <taxon>Pentapetalae</taxon>
        <taxon>rosids</taxon>
        <taxon>malvids</taxon>
        <taxon>Brassicales</taxon>
        <taxon>Brassicaceae</taxon>
        <taxon>Camelineae</taxon>
        <taxon>Camelina</taxon>
    </lineage>
</organism>
<dbReference type="GeneID" id="104759661"/>
<reference evidence="3" key="1">
    <citation type="journal article" date="2014" name="Nat. Commun.">
        <title>The emerging biofuel crop Camelina sativa retains a highly undifferentiated hexaploid genome structure.</title>
        <authorList>
            <person name="Kagale S."/>
            <person name="Koh C."/>
            <person name="Nixon J."/>
            <person name="Bollina V."/>
            <person name="Clarke W.E."/>
            <person name="Tuteja R."/>
            <person name="Spillane C."/>
            <person name="Robinson S.J."/>
            <person name="Links M.G."/>
            <person name="Clarke C."/>
            <person name="Higgins E.E."/>
            <person name="Huebert T."/>
            <person name="Sharpe A.G."/>
            <person name="Parkin I.A."/>
        </authorList>
    </citation>
    <scope>NUCLEOTIDE SEQUENCE [LARGE SCALE GENOMIC DNA]</scope>
    <source>
        <strain evidence="3">cv. DH55</strain>
    </source>
</reference>
<evidence type="ECO:0000313" key="3">
    <source>
        <dbReference type="Proteomes" id="UP000694864"/>
    </source>
</evidence>
<evidence type="ECO:0000256" key="1">
    <source>
        <dbReference type="SAM" id="MobiDB-lite"/>
    </source>
</evidence>
<gene>
    <name evidence="4" type="primary">LOC104759661</name>
</gene>
<dbReference type="PANTHER" id="PTHR45786:SF66">
    <property type="entry name" value="HOOK MOTIF PROTEIN, PUTATIVE-RELATED"/>
    <property type="match status" value="1"/>
</dbReference>
<dbReference type="RefSeq" id="XP_010480868.1">
    <property type="nucleotide sequence ID" value="XM_010482566.1"/>
</dbReference>
<dbReference type="Proteomes" id="UP000694864">
    <property type="component" value="Chromosome 17"/>
</dbReference>
<protein>
    <submittedName>
        <fullName evidence="4">Uncharacterized protein LOC104759661</fullName>
    </submittedName>
</protein>
<sequence>MEGHCTYNYSGDETQAQTYDYSSQEDDDQETESRNEPAIISSIIVDVDSETIDDVVRVTSTPKKKSGRRKRVETKPTKKKTSTSAKKISSKKPPKTTKIDYLDHGDPTYTCKFCGALMWYDERINKRRNQKNPIFTLCCGQGSVKIPFLAESPDLIKKLLSCDDPLSKNYEKHQHIYNMVFAMTSLGGKVDRSIPKGSLKPENGDYVKYSQLYIADTENEVDNRATVISKGKGNPPDGGKNNLKKEIIESIIQMLNTVNPYVQNFRSAKDRFDFSTDEPFHMRIVSDRVGVDGRTYSMPKASEVAALIPGDFRKEMPSRDIVIEEKSSGRLQRISEIHISYLALQYPLIFCYGEDEWRPGIEKAFIGINNQNKNKSISMRQWFAFRIQEKENDCQTLIRSKRLFQQFLCDAYTTIETNRLSYIKYNVSKKRCENYTTIKNAMETGNTNMSEQGNQILIPSSFTGGSRYMVQSYYDAMAICKHYGFPDLFITFTCNPKWPEITRYVQKRGLTAEDRPDIVARIFKIKLESLLKDLTEKRLLGKTKAAMYTIEFQKRGLPHVHILLWMDAKTNTNSPCMKDGRCSKLFPKKYEDITKVGSDGYPIYRRRRSEHFVEKGGIKCDNRYVVPYNAKLSLRYRAHINVEWCNQSSSIKYLFKYINKDPDGVAVIVEPANKTTNEDTDIGGPTGQTEKNKNEIKDFFDCRYVSASEAIWRIFKFSIQYRSTPVQKLSFHVEGKQPAYYDEDEEIEDVLDRVTNQDSQFMAWMTLCRNNAIGKNGKPARELTYVEIPGYFTWDGTNRQFSKRSRGFSLGRIHYVPRKLEDEYFLREFFAMLILLDSLSRPEHVWEETWKLLSEDIENKKKEEYNNPDLTLTEAELKNYALQEIEKIMLSN</sequence>
<keyword evidence="3" id="KW-1185">Reference proteome</keyword>
<feature type="compositionally biased region" description="Basic residues" evidence="1">
    <location>
        <begin position="62"/>
        <end position="81"/>
    </location>
</feature>
<feature type="domain" description="Helitron helicase-like" evidence="2">
    <location>
        <begin position="382"/>
        <end position="564"/>
    </location>
</feature>